<dbReference type="Proteomes" id="UP001187192">
    <property type="component" value="Unassembled WGS sequence"/>
</dbReference>
<dbReference type="EMBL" id="BTGU01000031">
    <property type="protein sequence ID" value="GMN49574.1"/>
    <property type="molecule type" value="Genomic_DNA"/>
</dbReference>
<name>A0AA88A511_FICCA</name>
<reference evidence="1" key="1">
    <citation type="submission" date="2023-07" db="EMBL/GenBank/DDBJ databases">
        <title>draft genome sequence of fig (Ficus carica).</title>
        <authorList>
            <person name="Takahashi T."/>
            <person name="Nishimura K."/>
        </authorList>
    </citation>
    <scope>NUCLEOTIDE SEQUENCE</scope>
</reference>
<dbReference type="AlphaFoldDB" id="A0AA88A511"/>
<gene>
    <name evidence="1" type="ORF">TIFTF001_018743</name>
</gene>
<keyword evidence="2" id="KW-1185">Reference proteome</keyword>
<protein>
    <submittedName>
        <fullName evidence="1">Uncharacterized protein</fullName>
    </submittedName>
</protein>
<sequence>MASEKTTQGFNFNVMDAEKVQLYHLKAVAIAGTGFFTDAYDLFCDFWC</sequence>
<organism evidence="1 2">
    <name type="scientific">Ficus carica</name>
    <name type="common">Common fig</name>
    <dbReference type="NCBI Taxonomy" id="3494"/>
    <lineage>
        <taxon>Eukaryota</taxon>
        <taxon>Viridiplantae</taxon>
        <taxon>Streptophyta</taxon>
        <taxon>Embryophyta</taxon>
        <taxon>Tracheophyta</taxon>
        <taxon>Spermatophyta</taxon>
        <taxon>Magnoliopsida</taxon>
        <taxon>eudicotyledons</taxon>
        <taxon>Gunneridae</taxon>
        <taxon>Pentapetalae</taxon>
        <taxon>rosids</taxon>
        <taxon>fabids</taxon>
        <taxon>Rosales</taxon>
        <taxon>Moraceae</taxon>
        <taxon>Ficeae</taxon>
        <taxon>Ficus</taxon>
    </lineage>
</organism>
<evidence type="ECO:0000313" key="2">
    <source>
        <dbReference type="Proteomes" id="UP001187192"/>
    </source>
</evidence>
<evidence type="ECO:0000313" key="1">
    <source>
        <dbReference type="EMBL" id="GMN49574.1"/>
    </source>
</evidence>
<accession>A0AA88A511</accession>
<comment type="caution">
    <text evidence="1">The sequence shown here is derived from an EMBL/GenBank/DDBJ whole genome shotgun (WGS) entry which is preliminary data.</text>
</comment>
<proteinExistence type="predicted"/>